<proteinExistence type="evidence at transcript level"/>
<evidence type="ECO:0000313" key="3">
    <source>
        <dbReference type="EMBL" id="SVE93333.1"/>
    </source>
</evidence>
<dbReference type="PANTHER" id="PTHR23048">
    <property type="entry name" value="MYOSIN LIGHT CHAIN 1, 3"/>
    <property type="match status" value="1"/>
</dbReference>
<dbReference type="PROSITE" id="PS50222">
    <property type="entry name" value="EF_HAND_2"/>
    <property type="match status" value="1"/>
</dbReference>
<protein>
    <submittedName>
        <fullName evidence="3">EOG090X0GKM</fullName>
    </submittedName>
</protein>
<sequence>MARHFKEQDIAEFRDCFSLYARNGYIDNIGTLAVIMRSLRSSPTPPELKSYMKSKNEKISFADFLEIMHTHTTKENATKDLKAAFKAADTNGRGTISSKELRQILSGWGERLSTREVDQIFREANVKPNAPIRYDEFIKYVSSPIPDY</sequence>
<dbReference type="GO" id="GO:0016460">
    <property type="term" value="C:myosin II complex"/>
    <property type="evidence" value="ECO:0007669"/>
    <property type="project" value="TreeGrafter"/>
</dbReference>
<evidence type="ECO:0000256" key="1">
    <source>
        <dbReference type="ARBA" id="ARBA00022737"/>
    </source>
</evidence>
<dbReference type="EMBL" id="LR023714">
    <property type="protein sequence ID" value="SVE93333.1"/>
    <property type="molecule type" value="mRNA"/>
</dbReference>
<gene>
    <name evidence="3" type="primary">EOG090X0GKM</name>
</gene>
<keyword evidence="1" id="KW-0677">Repeat</keyword>
<dbReference type="GO" id="GO:0005509">
    <property type="term" value="F:calcium ion binding"/>
    <property type="evidence" value="ECO:0007669"/>
    <property type="project" value="InterPro"/>
</dbReference>
<dbReference type="Gene3D" id="1.10.238.10">
    <property type="entry name" value="EF-hand"/>
    <property type="match status" value="2"/>
</dbReference>
<dbReference type="Pfam" id="PF13499">
    <property type="entry name" value="EF-hand_7"/>
    <property type="match status" value="1"/>
</dbReference>
<organism evidence="3">
    <name type="scientific">Moina brachiata</name>
    <dbReference type="NCBI Taxonomy" id="675436"/>
    <lineage>
        <taxon>Eukaryota</taxon>
        <taxon>Metazoa</taxon>
        <taxon>Ecdysozoa</taxon>
        <taxon>Arthropoda</taxon>
        <taxon>Crustacea</taxon>
        <taxon>Branchiopoda</taxon>
        <taxon>Diplostraca</taxon>
        <taxon>Cladocera</taxon>
        <taxon>Anomopoda</taxon>
        <taxon>Moinidae</taxon>
        <taxon>Moina</taxon>
    </lineage>
</organism>
<feature type="domain" description="EF-hand" evidence="2">
    <location>
        <begin position="76"/>
        <end position="111"/>
    </location>
</feature>
<dbReference type="FunFam" id="1.10.238.10:FF:000216">
    <property type="entry name" value="Putative calmodulin"/>
    <property type="match status" value="1"/>
</dbReference>
<dbReference type="AlphaFoldDB" id="A0A4Y7NKC5"/>
<accession>A0A4Y7NKC5</accession>
<dbReference type="InterPro" id="IPR011992">
    <property type="entry name" value="EF-hand-dom_pair"/>
</dbReference>
<name>A0A4Y7NKC5_9CRUS</name>
<dbReference type="SUPFAM" id="SSF47473">
    <property type="entry name" value="EF-hand"/>
    <property type="match status" value="1"/>
</dbReference>
<dbReference type="CDD" id="cd00051">
    <property type="entry name" value="EFh"/>
    <property type="match status" value="1"/>
</dbReference>
<evidence type="ECO:0000259" key="2">
    <source>
        <dbReference type="PROSITE" id="PS50222"/>
    </source>
</evidence>
<dbReference type="InterPro" id="IPR002048">
    <property type="entry name" value="EF_hand_dom"/>
</dbReference>
<dbReference type="PANTHER" id="PTHR23048:SF0">
    <property type="entry name" value="CALMODULIN LIKE 3"/>
    <property type="match status" value="1"/>
</dbReference>
<dbReference type="InterPro" id="IPR050230">
    <property type="entry name" value="CALM/Myosin/TropC-like"/>
</dbReference>
<reference evidence="3" key="1">
    <citation type="submission" date="2018-08" db="EMBL/GenBank/DDBJ databases">
        <authorList>
            <person name="Cornetti L."/>
        </authorList>
    </citation>
    <scope>NUCLEOTIDE SEQUENCE</scope>
    <source>
        <strain evidence="3">DE-FRO-2-1</strain>
    </source>
</reference>